<sequence>MKEMQQNKLRESNVISVEKSKRNMIPLKKDMTSLLSIHKDRELFLFYLTTSNIKPNILNNDSDAIFFAMLLHPAQNDLEHHYFLLLTQIINHQQGLKSVKYSTVFIECVGKIAMGAWEKK</sequence>
<proteinExistence type="predicted"/>
<dbReference type="EMBL" id="BLXO01000001">
    <property type="protein sequence ID" value="GFN45698.1"/>
    <property type="molecule type" value="Genomic_DNA"/>
</dbReference>
<accession>A0A6L2ZNB6</accession>
<organism evidence="1 2">
    <name type="scientific">Candidatus Regiella insecticola</name>
    <dbReference type="NCBI Taxonomy" id="138073"/>
    <lineage>
        <taxon>Bacteria</taxon>
        <taxon>Pseudomonadati</taxon>
        <taxon>Pseudomonadota</taxon>
        <taxon>Gammaproteobacteria</taxon>
        <taxon>Enterobacterales</taxon>
        <taxon>Enterobacteriaceae</taxon>
        <taxon>aphid secondary symbionts</taxon>
        <taxon>Candidatus Regiella</taxon>
    </lineage>
</organism>
<protein>
    <submittedName>
        <fullName evidence="1">Uncharacterized protein</fullName>
    </submittedName>
</protein>
<reference evidence="1 2" key="1">
    <citation type="submission" date="2020-06" db="EMBL/GenBank/DDBJ databases">
        <title>The genome sequence of Candidatus Regiella insecticola strain Tut.</title>
        <authorList>
            <person name="Nikoh N."/>
            <person name="Tsuchida T."/>
            <person name="Koga R."/>
            <person name="Oshima K."/>
            <person name="Hattori M."/>
            <person name="Fukatsu T."/>
        </authorList>
    </citation>
    <scope>NUCLEOTIDE SEQUENCE [LARGE SCALE GENOMIC DNA]</scope>
    <source>
        <strain evidence="1 2">Tut</strain>
    </source>
</reference>
<dbReference type="AlphaFoldDB" id="A0A6L2ZNB6"/>
<comment type="caution">
    <text evidence="1">The sequence shown here is derived from an EMBL/GenBank/DDBJ whole genome shotgun (WGS) entry which is preliminary data.</text>
</comment>
<dbReference type="Proteomes" id="UP000504714">
    <property type="component" value="Unassembled WGS sequence"/>
</dbReference>
<evidence type="ECO:0000313" key="2">
    <source>
        <dbReference type="Proteomes" id="UP000504714"/>
    </source>
</evidence>
<dbReference type="RefSeq" id="WP_176487461.1">
    <property type="nucleotide sequence ID" value="NZ_BLXO01000001.1"/>
</dbReference>
<evidence type="ECO:0000313" key="1">
    <source>
        <dbReference type="EMBL" id="GFN45698.1"/>
    </source>
</evidence>
<gene>
    <name evidence="1" type="ORF">RINTU1_09700</name>
</gene>
<name>A0A6L2ZNB6_9ENTR</name>